<accession>A0A3A8EGL7</accession>
<evidence type="ECO:0008006" key="3">
    <source>
        <dbReference type="Google" id="ProtNLM"/>
    </source>
</evidence>
<evidence type="ECO:0000313" key="2">
    <source>
        <dbReference type="Proteomes" id="UP000282388"/>
    </source>
</evidence>
<organism evidence="1 2">
    <name type="scientific">Acinetobacter tianfuensis</name>
    <dbReference type="NCBI Taxonomy" id="2419603"/>
    <lineage>
        <taxon>Bacteria</taxon>
        <taxon>Pseudomonadati</taxon>
        <taxon>Pseudomonadota</taxon>
        <taxon>Gammaproteobacteria</taxon>
        <taxon>Moraxellales</taxon>
        <taxon>Moraxellaceae</taxon>
        <taxon>Acinetobacter</taxon>
    </lineage>
</organism>
<keyword evidence="2" id="KW-1185">Reference proteome</keyword>
<evidence type="ECO:0000313" key="1">
    <source>
        <dbReference type="EMBL" id="RKG34077.1"/>
    </source>
</evidence>
<dbReference type="EMBL" id="RAXV01000002">
    <property type="protein sequence ID" value="RKG34077.1"/>
    <property type="molecule type" value="Genomic_DNA"/>
</dbReference>
<sequence length="74" mass="8187">MLTSPKLPMKFYCTSCNSVYMQAYRANALVSYPACPQCSNAGQLQGTIESQDLLKHPVSVAKSLLHSTLAYMKR</sequence>
<comment type="caution">
    <text evidence="1">The sequence shown here is derived from an EMBL/GenBank/DDBJ whole genome shotgun (WGS) entry which is preliminary data.</text>
</comment>
<dbReference type="AlphaFoldDB" id="A0A3A8EGL7"/>
<name>A0A3A8EGL7_9GAMM</name>
<dbReference type="OrthoDB" id="6702715at2"/>
<proteinExistence type="predicted"/>
<gene>
    <name evidence="1" type="ORF">D7V32_02160</name>
</gene>
<protein>
    <recommendedName>
        <fullName evidence="3">Zinc ribbon domain-containing protein</fullName>
    </recommendedName>
</protein>
<dbReference type="Proteomes" id="UP000282388">
    <property type="component" value="Unassembled WGS sequence"/>
</dbReference>
<reference evidence="1 2" key="1">
    <citation type="submission" date="2018-09" db="EMBL/GenBank/DDBJ databases">
        <title>The draft genome of Acinetobacter spp. strains.</title>
        <authorList>
            <person name="Qin J."/>
            <person name="Feng Y."/>
            <person name="Zong Z."/>
        </authorList>
    </citation>
    <scope>NUCLEOTIDE SEQUENCE [LARGE SCALE GENOMIC DNA]</scope>
    <source>
        <strain evidence="1 2">WCHAc060012</strain>
    </source>
</reference>